<dbReference type="GO" id="GO:0140359">
    <property type="term" value="F:ABC-type transporter activity"/>
    <property type="evidence" value="ECO:0007669"/>
    <property type="project" value="InterPro"/>
</dbReference>
<dbReference type="GO" id="GO:0005886">
    <property type="term" value="C:plasma membrane"/>
    <property type="evidence" value="ECO:0007669"/>
    <property type="project" value="TreeGrafter"/>
</dbReference>
<keyword evidence="8 9" id="KW-0472">Membrane</keyword>
<dbReference type="Pfam" id="PF00005">
    <property type="entry name" value="ABC_tran"/>
    <property type="match status" value="1"/>
</dbReference>
<evidence type="ECO:0000256" key="6">
    <source>
        <dbReference type="ARBA" id="ARBA00022840"/>
    </source>
</evidence>
<dbReference type="InterPro" id="IPR050352">
    <property type="entry name" value="ABCG_transporters"/>
</dbReference>
<feature type="transmembrane region" description="Helical" evidence="9">
    <location>
        <begin position="411"/>
        <end position="428"/>
    </location>
</feature>
<reference evidence="12" key="1">
    <citation type="submission" date="2011-08" db="EMBL/GenBank/DDBJ databases">
        <authorList>
            <person name="Rombauts S."/>
        </authorList>
    </citation>
    <scope>NUCLEOTIDE SEQUENCE</scope>
    <source>
        <strain evidence="12">London</strain>
    </source>
</reference>
<dbReference type="Pfam" id="PF01061">
    <property type="entry name" value="ABC2_membrane"/>
    <property type="match status" value="1"/>
</dbReference>
<comment type="similarity">
    <text evidence="2">Belongs to the ABC transporter superfamily. ABCG family. Eye pigment precursor importer (TC 3.A.1.204) subfamily.</text>
</comment>
<evidence type="ECO:0000259" key="10">
    <source>
        <dbReference type="PROSITE" id="PS50893"/>
    </source>
</evidence>
<keyword evidence="3" id="KW-0813">Transport</keyword>
<evidence type="ECO:0000313" key="11">
    <source>
        <dbReference type="EnsemblMetazoa" id="tetur09g01950.1"/>
    </source>
</evidence>
<dbReference type="SMART" id="SM00382">
    <property type="entry name" value="AAA"/>
    <property type="match status" value="1"/>
</dbReference>
<dbReference type="GO" id="GO:0005524">
    <property type="term" value="F:ATP binding"/>
    <property type="evidence" value="ECO:0007669"/>
    <property type="project" value="UniProtKB-KW"/>
</dbReference>
<accession>T1KD77</accession>
<feature type="transmembrane region" description="Helical" evidence="9">
    <location>
        <begin position="440"/>
        <end position="462"/>
    </location>
</feature>
<dbReference type="PANTHER" id="PTHR48041:SF139">
    <property type="entry name" value="PROTEIN SCARLET"/>
    <property type="match status" value="1"/>
</dbReference>
<feature type="domain" description="ABC transporter" evidence="10">
    <location>
        <begin position="72"/>
        <end position="314"/>
    </location>
</feature>
<evidence type="ECO:0000256" key="1">
    <source>
        <dbReference type="ARBA" id="ARBA00004141"/>
    </source>
</evidence>
<evidence type="ECO:0000256" key="4">
    <source>
        <dbReference type="ARBA" id="ARBA00022692"/>
    </source>
</evidence>
<dbReference type="InterPro" id="IPR003439">
    <property type="entry name" value="ABC_transporter-like_ATP-bd"/>
</dbReference>
<evidence type="ECO:0000313" key="12">
    <source>
        <dbReference type="Proteomes" id="UP000015104"/>
    </source>
</evidence>
<dbReference type="CDD" id="cd03213">
    <property type="entry name" value="ABCG_EPDR"/>
    <property type="match status" value="1"/>
</dbReference>
<evidence type="ECO:0000256" key="5">
    <source>
        <dbReference type="ARBA" id="ARBA00022741"/>
    </source>
</evidence>
<feature type="transmembrane region" description="Helical" evidence="9">
    <location>
        <begin position="518"/>
        <end position="539"/>
    </location>
</feature>
<dbReference type="eggNOG" id="KOG0061">
    <property type="taxonomic scope" value="Eukaryota"/>
</dbReference>
<reference evidence="11" key="2">
    <citation type="submission" date="2015-06" db="UniProtKB">
        <authorList>
            <consortium name="EnsemblMetazoa"/>
        </authorList>
    </citation>
    <scope>IDENTIFICATION</scope>
</reference>
<keyword evidence="5" id="KW-0547">Nucleotide-binding</keyword>
<dbReference type="PROSITE" id="PS50893">
    <property type="entry name" value="ABC_TRANSPORTER_2"/>
    <property type="match status" value="1"/>
</dbReference>
<gene>
    <name evidence="11" type="primary">107362962</name>
</gene>
<evidence type="ECO:0000256" key="3">
    <source>
        <dbReference type="ARBA" id="ARBA00022448"/>
    </source>
</evidence>
<keyword evidence="6" id="KW-0067">ATP-binding</keyword>
<evidence type="ECO:0000256" key="7">
    <source>
        <dbReference type="ARBA" id="ARBA00022989"/>
    </source>
</evidence>
<dbReference type="GO" id="GO:0030659">
    <property type="term" value="C:cytoplasmic vesicle membrane"/>
    <property type="evidence" value="ECO:0007669"/>
    <property type="project" value="TreeGrafter"/>
</dbReference>
<dbReference type="InterPro" id="IPR003593">
    <property type="entry name" value="AAA+_ATPase"/>
</dbReference>
<evidence type="ECO:0000256" key="2">
    <source>
        <dbReference type="ARBA" id="ARBA00005814"/>
    </source>
</evidence>
<dbReference type="Proteomes" id="UP000015104">
    <property type="component" value="Unassembled WGS sequence"/>
</dbReference>
<dbReference type="PANTHER" id="PTHR48041">
    <property type="entry name" value="ABC TRANSPORTER G FAMILY MEMBER 28"/>
    <property type="match status" value="1"/>
</dbReference>
<proteinExistence type="inferred from homology"/>
<keyword evidence="12" id="KW-1185">Reference proteome</keyword>
<dbReference type="PROSITE" id="PS00211">
    <property type="entry name" value="ABC_TRANSPORTER_1"/>
    <property type="match status" value="1"/>
</dbReference>
<dbReference type="AlphaFoldDB" id="T1KD77"/>
<feature type="transmembrane region" description="Helical" evidence="9">
    <location>
        <begin position="656"/>
        <end position="674"/>
    </location>
</feature>
<comment type="subcellular location">
    <subcellularLocation>
        <location evidence="1">Membrane</location>
        <topology evidence="1">Multi-pass membrane protein</topology>
    </subcellularLocation>
</comment>
<keyword evidence="4 9" id="KW-0812">Transmembrane</keyword>
<evidence type="ECO:0000256" key="8">
    <source>
        <dbReference type="ARBA" id="ARBA00023136"/>
    </source>
</evidence>
<dbReference type="SUPFAM" id="SSF52540">
    <property type="entry name" value="P-loop containing nucleoside triphosphate hydrolases"/>
    <property type="match status" value="1"/>
</dbReference>
<protein>
    <recommendedName>
        <fullName evidence="10">ABC transporter domain-containing protein</fullName>
    </recommendedName>
</protein>
<dbReference type="Pfam" id="PF19055">
    <property type="entry name" value="ABC2_membrane_7"/>
    <property type="match status" value="1"/>
</dbReference>
<dbReference type="EMBL" id="CAEY01002010">
    <property type="status" value="NOT_ANNOTATED_CDS"/>
    <property type="molecule type" value="Genomic_DNA"/>
</dbReference>
<dbReference type="InterPro" id="IPR013525">
    <property type="entry name" value="ABC2_TM"/>
</dbReference>
<keyword evidence="7 9" id="KW-1133">Transmembrane helix</keyword>
<dbReference type="HOGENOM" id="CLU_000604_57_6_1"/>
<dbReference type="GO" id="GO:0016887">
    <property type="term" value="F:ATP hydrolysis activity"/>
    <property type="evidence" value="ECO:0007669"/>
    <property type="project" value="InterPro"/>
</dbReference>
<evidence type="ECO:0000256" key="9">
    <source>
        <dbReference type="SAM" id="Phobius"/>
    </source>
</evidence>
<dbReference type="InterPro" id="IPR017871">
    <property type="entry name" value="ABC_transporter-like_CS"/>
</dbReference>
<dbReference type="InterPro" id="IPR027417">
    <property type="entry name" value="P-loop_NTPase"/>
</dbReference>
<dbReference type="OrthoDB" id="6716308at2759"/>
<sequence length="682" mass="76009">MSTAEEQTKGNPRNGFQRFFTNTNFSTDEVDSIAELINCVSCSSEDLSSSAANFKPTTLSWNNLNVYSKGSSGFTEYFRKPKEPVHIIKKVSGQAKPGNLLAILGASGAGKTTLLNVLTGQNLNKLAIEGQVFLNNEPITIERLSSCSSYVQQDDLFFGVLTVREHLQFQLKLRTTFSLNSGQINKRIDQILEKLGLMKVAENRIKCGSSGQRLSGGELKRLSIATEILTDPAILFCDEPTSGLDSFMTQTVVSVLKSLANEQRTIVCTIHQPSSEIFKMFDKIMLLAEGRVAFLGTADKALDFFSQLGFKCPSNYNPSDFYVQQLSIVPGNKEQCLSKVNMICNSYEASDYHRDLRSELKIVSEATFGGPVKYNQYSKPVQIEIFSQFNLLTHRSALINFRDPILTTSRIANTLFCTLLVALAYWGQDYNQEGIMNINGAIFLSIMSGNFSGIYMIIGAFCNEMPIFLREHAAGRYRVSIYFIAKMASDLPYFILLPSATWSICYYAIGLVNDFDTFLIGNAVSIILVNAAAGFGYFISSITTSLTVGLEVASPLISPLSLLGGTFVNNRTIPKWINWLKYFSWFHYSNEILTVNQWRDVTHIDCDFEMPVPRSIASDLPDVSKGTIPTGQGCLVNGKQVIASVGFKESDLKFDYWMLIFVIVIFRVLAYVALRCRVKLQR</sequence>
<dbReference type="InterPro" id="IPR043926">
    <property type="entry name" value="ABCG_dom"/>
</dbReference>
<dbReference type="EnsemblMetazoa" id="tetur09g01950.1">
    <property type="protein sequence ID" value="tetur09g01950.1"/>
    <property type="gene ID" value="tetur09g01950"/>
</dbReference>
<feature type="transmembrane region" description="Helical" evidence="9">
    <location>
        <begin position="491"/>
        <end position="512"/>
    </location>
</feature>
<name>T1KD77_TETUR</name>
<dbReference type="Gene3D" id="3.40.50.300">
    <property type="entry name" value="P-loop containing nucleotide triphosphate hydrolases"/>
    <property type="match status" value="1"/>
</dbReference>
<organism evidence="11 12">
    <name type="scientific">Tetranychus urticae</name>
    <name type="common">Two-spotted spider mite</name>
    <dbReference type="NCBI Taxonomy" id="32264"/>
    <lineage>
        <taxon>Eukaryota</taxon>
        <taxon>Metazoa</taxon>
        <taxon>Ecdysozoa</taxon>
        <taxon>Arthropoda</taxon>
        <taxon>Chelicerata</taxon>
        <taxon>Arachnida</taxon>
        <taxon>Acari</taxon>
        <taxon>Acariformes</taxon>
        <taxon>Trombidiformes</taxon>
        <taxon>Prostigmata</taxon>
        <taxon>Eleutherengona</taxon>
        <taxon>Raphignathae</taxon>
        <taxon>Tetranychoidea</taxon>
        <taxon>Tetranychidae</taxon>
        <taxon>Tetranychus</taxon>
    </lineage>
</organism>